<dbReference type="AlphaFoldDB" id="A0A979FIG7"/>
<sequence length="117" mass="12764">MAGTSGSSSRVDRPHSSPPIQADGDDSDESLEDFVTRRVQFNIQQEQHEGASGRSDERLGTICLICRVAAVNCLNQPCGHIVACFACMVENQRFRSTCPYCTSEVANILQVMVRGAE</sequence>
<keyword evidence="6" id="KW-1185">Reference proteome</keyword>
<gene>
    <name evidence="7" type="primary">LOC125177994</name>
</gene>
<organism evidence="6 7">
    <name type="scientific">Hyalella azteca</name>
    <name type="common">Amphipod</name>
    <dbReference type="NCBI Taxonomy" id="294128"/>
    <lineage>
        <taxon>Eukaryota</taxon>
        <taxon>Metazoa</taxon>
        <taxon>Ecdysozoa</taxon>
        <taxon>Arthropoda</taxon>
        <taxon>Crustacea</taxon>
        <taxon>Multicrustacea</taxon>
        <taxon>Malacostraca</taxon>
        <taxon>Eumalacostraca</taxon>
        <taxon>Peracarida</taxon>
        <taxon>Amphipoda</taxon>
        <taxon>Senticaudata</taxon>
        <taxon>Talitrida</taxon>
        <taxon>Talitroidea</taxon>
        <taxon>Hyalellidae</taxon>
        <taxon>Hyalella</taxon>
    </lineage>
</organism>
<dbReference type="Gene3D" id="3.30.40.10">
    <property type="entry name" value="Zinc/RING finger domain, C3HC4 (zinc finger)"/>
    <property type="match status" value="1"/>
</dbReference>
<dbReference type="SUPFAM" id="SSF57850">
    <property type="entry name" value="RING/U-box"/>
    <property type="match status" value="1"/>
</dbReference>
<feature type="domain" description="RING-type" evidence="5">
    <location>
        <begin position="63"/>
        <end position="102"/>
    </location>
</feature>
<keyword evidence="1 3" id="KW-0479">Metal-binding</keyword>
<accession>A0A979FIG7</accession>
<dbReference type="Proteomes" id="UP000694843">
    <property type="component" value="Unplaced"/>
</dbReference>
<evidence type="ECO:0000256" key="4">
    <source>
        <dbReference type="SAM" id="MobiDB-lite"/>
    </source>
</evidence>
<feature type="region of interest" description="Disordered" evidence="4">
    <location>
        <begin position="1"/>
        <end position="29"/>
    </location>
</feature>
<evidence type="ECO:0000313" key="6">
    <source>
        <dbReference type="Proteomes" id="UP000694843"/>
    </source>
</evidence>
<reference evidence="7" key="1">
    <citation type="submission" date="2025-08" db="UniProtKB">
        <authorList>
            <consortium name="RefSeq"/>
        </authorList>
    </citation>
    <scope>IDENTIFICATION</scope>
    <source>
        <tissue evidence="7">Whole organism</tissue>
    </source>
</reference>
<evidence type="ECO:0000313" key="7">
    <source>
        <dbReference type="RefSeq" id="XP_047736760.1"/>
    </source>
</evidence>
<dbReference type="InterPro" id="IPR013083">
    <property type="entry name" value="Znf_RING/FYVE/PHD"/>
</dbReference>
<evidence type="ECO:0000259" key="5">
    <source>
        <dbReference type="PROSITE" id="PS50089"/>
    </source>
</evidence>
<proteinExistence type="predicted"/>
<evidence type="ECO:0000256" key="2">
    <source>
        <dbReference type="ARBA" id="ARBA00022833"/>
    </source>
</evidence>
<dbReference type="RefSeq" id="XP_047736760.1">
    <property type="nucleotide sequence ID" value="XM_047880804.1"/>
</dbReference>
<dbReference type="InterPro" id="IPR001841">
    <property type="entry name" value="Znf_RING"/>
</dbReference>
<evidence type="ECO:0000256" key="1">
    <source>
        <dbReference type="ARBA" id="ARBA00022771"/>
    </source>
</evidence>
<keyword evidence="2" id="KW-0862">Zinc</keyword>
<dbReference type="PROSITE" id="PS50089">
    <property type="entry name" value="ZF_RING_2"/>
    <property type="match status" value="1"/>
</dbReference>
<dbReference type="Pfam" id="PF13920">
    <property type="entry name" value="zf-C3HC4_3"/>
    <property type="match status" value="1"/>
</dbReference>
<protein>
    <submittedName>
        <fullName evidence="7">E3 ubiquitin-protein ligase APD1-like isoform X1</fullName>
    </submittedName>
</protein>
<dbReference type="GeneID" id="125177994"/>
<name>A0A979FIG7_HYAAZ</name>
<evidence type="ECO:0000256" key="3">
    <source>
        <dbReference type="PROSITE-ProRule" id="PRU00175"/>
    </source>
</evidence>
<dbReference type="GO" id="GO:0008270">
    <property type="term" value="F:zinc ion binding"/>
    <property type="evidence" value="ECO:0007669"/>
    <property type="project" value="UniProtKB-KW"/>
</dbReference>
<keyword evidence="1 3" id="KW-0863">Zinc-finger</keyword>
<dbReference type="OrthoDB" id="1711136at2759"/>
<dbReference type="KEGG" id="hazt:125177994"/>